<dbReference type="Gene3D" id="1.10.10.10">
    <property type="entry name" value="Winged helix-like DNA-binding domain superfamily/Winged helix DNA-binding domain"/>
    <property type="match status" value="1"/>
</dbReference>
<feature type="domain" description="HTH luxR-type" evidence="4">
    <location>
        <begin position="135"/>
        <end position="200"/>
    </location>
</feature>
<dbReference type="EMBL" id="JAGTAR010000014">
    <property type="protein sequence ID" value="MBR8535989.1"/>
    <property type="molecule type" value="Genomic_DNA"/>
</dbReference>
<keyword evidence="6" id="KW-1185">Reference proteome</keyword>
<dbReference type="Pfam" id="PF00196">
    <property type="entry name" value="GerE"/>
    <property type="match status" value="1"/>
</dbReference>
<dbReference type="RefSeq" id="WP_212190584.1">
    <property type="nucleotide sequence ID" value="NZ_JAGTAR010000014.1"/>
</dbReference>
<evidence type="ECO:0000313" key="6">
    <source>
        <dbReference type="Proteomes" id="UP000679220"/>
    </source>
</evidence>
<dbReference type="InterPro" id="IPR016032">
    <property type="entry name" value="Sig_transdc_resp-reg_C-effctor"/>
</dbReference>
<protein>
    <submittedName>
        <fullName evidence="5">Helix-turn-helix transcriptional regulator</fullName>
    </submittedName>
</protein>
<evidence type="ECO:0000313" key="5">
    <source>
        <dbReference type="EMBL" id="MBR8535989.1"/>
    </source>
</evidence>
<proteinExistence type="predicted"/>
<evidence type="ECO:0000259" key="4">
    <source>
        <dbReference type="PROSITE" id="PS50043"/>
    </source>
</evidence>
<dbReference type="InterPro" id="IPR000792">
    <property type="entry name" value="Tscrpt_reg_LuxR_C"/>
</dbReference>
<dbReference type="SUPFAM" id="SSF46894">
    <property type="entry name" value="C-terminal effector domain of the bipartite response regulators"/>
    <property type="match status" value="1"/>
</dbReference>
<dbReference type="InterPro" id="IPR035965">
    <property type="entry name" value="PAS-like_dom_sf"/>
</dbReference>
<evidence type="ECO:0000256" key="1">
    <source>
        <dbReference type="ARBA" id="ARBA00023015"/>
    </source>
</evidence>
<accession>A0A941F402</accession>
<reference evidence="5" key="2">
    <citation type="submission" date="2021-04" db="EMBL/GenBank/DDBJ databases">
        <authorList>
            <person name="Zhang T."/>
            <person name="Zhang Y."/>
            <person name="Lu D."/>
            <person name="Zuo D."/>
            <person name="Du Z."/>
        </authorList>
    </citation>
    <scope>NUCLEOTIDE SEQUENCE</scope>
    <source>
        <strain evidence="5">JR1</strain>
    </source>
</reference>
<dbReference type="SUPFAM" id="SSF55785">
    <property type="entry name" value="PYP-like sensor domain (PAS domain)"/>
    <property type="match status" value="1"/>
</dbReference>
<dbReference type="PRINTS" id="PR00038">
    <property type="entry name" value="HTHLUXR"/>
</dbReference>
<reference evidence="5" key="1">
    <citation type="journal article" date="2018" name="Int. J. Syst. Evol. Microbiol.">
        <title>Carboxylicivirga sediminis sp. nov., isolated from coastal sediment.</title>
        <authorList>
            <person name="Wang F.Q."/>
            <person name="Ren L.H."/>
            <person name="Zou R.J."/>
            <person name="Sun Y.Z."/>
            <person name="Liu X.J."/>
            <person name="Jiang F."/>
            <person name="Liu L.J."/>
        </authorList>
    </citation>
    <scope>NUCLEOTIDE SEQUENCE</scope>
    <source>
        <strain evidence="5">JR1</strain>
    </source>
</reference>
<evidence type="ECO:0000256" key="2">
    <source>
        <dbReference type="ARBA" id="ARBA00023125"/>
    </source>
</evidence>
<dbReference type="AlphaFoldDB" id="A0A941F402"/>
<evidence type="ECO:0000256" key="3">
    <source>
        <dbReference type="ARBA" id="ARBA00023163"/>
    </source>
</evidence>
<dbReference type="PANTHER" id="PTHR44688:SF16">
    <property type="entry name" value="DNA-BINDING TRANSCRIPTIONAL ACTIVATOR DEVR_DOSR"/>
    <property type="match status" value="1"/>
</dbReference>
<name>A0A941F402_9BACT</name>
<dbReference type="CDD" id="cd06170">
    <property type="entry name" value="LuxR_C_like"/>
    <property type="match status" value="1"/>
</dbReference>
<comment type="caution">
    <text evidence="5">The sequence shown here is derived from an EMBL/GenBank/DDBJ whole genome shotgun (WGS) entry which is preliminary data.</text>
</comment>
<dbReference type="PROSITE" id="PS50043">
    <property type="entry name" value="HTH_LUXR_2"/>
    <property type="match status" value="1"/>
</dbReference>
<dbReference type="GO" id="GO:0006355">
    <property type="term" value="P:regulation of DNA-templated transcription"/>
    <property type="evidence" value="ECO:0007669"/>
    <property type="project" value="InterPro"/>
</dbReference>
<gene>
    <name evidence="5" type="ORF">KDU71_10505</name>
</gene>
<dbReference type="GO" id="GO:0003677">
    <property type="term" value="F:DNA binding"/>
    <property type="evidence" value="ECO:0007669"/>
    <property type="project" value="UniProtKB-KW"/>
</dbReference>
<keyword evidence="2" id="KW-0238">DNA-binding</keyword>
<keyword evidence="1" id="KW-0805">Transcription regulation</keyword>
<dbReference type="InterPro" id="IPR036388">
    <property type="entry name" value="WH-like_DNA-bd_sf"/>
</dbReference>
<dbReference type="PANTHER" id="PTHR44688">
    <property type="entry name" value="DNA-BINDING TRANSCRIPTIONAL ACTIVATOR DEVR_DOSR"/>
    <property type="match status" value="1"/>
</dbReference>
<organism evidence="5 6">
    <name type="scientific">Carboxylicivirga sediminis</name>
    <dbReference type="NCBI Taxonomy" id="2006564"/>
    <lineage>
        <taxon>Bacteria</taxon>
        <taxon>Pseudomonadati</taxon>
        <taxon>Bacteroidota</taxon>
        <taxon>Bacteroidia</taxon>
        <taxon>Marinilabiliales</taxon>
        <taxon>Marinilabiliaceae</taxon>
        <taxon>Carboxylicivirga</taxon>
    </lineage>
</organism>
<sequence length="202" mass="24062">MKILPEEDKLGIFIYSKEKDRIVCANHQFLQTYQISIERLNNSAIRRLIFMKLHKDDARYIRFLEWNASQNKHSKPINRVVRLRQKDQSYKPLHLLVFSVANIDRNLSDYRLGIVINVPEFWSEQETEDPHWGTYRDKTKRLSKREKEIVELIVDGATDKEIGNYLNISPHTAQRHRKNILKKLEFKNTAKLAFIIGKYRLV</sequence>
<keyword evidence="3" id="KW-0804">Transcription</keyword>
<dbReference type="SMART" id="SM00421">
    <property type="entry name" value="HTH_LUXR"/>
    <property type="match status" value="1"/>
</dbReference>
<dbReference type="Proteomes" id="UP000679220">
    <property type="component" value="Unassembled WGS sequence"/>
</dbReference>